<protein>
    <submittedName>
        <fullName evidence="1">12918_t:CDS:1</fullName>
    </submittedName>
</protein>
<dbReference type="Proteomes" id="UP000789920">
    <property type="component" value="Unassembled WGS sequence"/>
</dbReference>
<evidence type="ECO:0000313" key="1">
    <source>
        <dbReference type="EMBL" id="CAG8763789.1"/>
    </source>
</evidence>
<comment type="caution">
    <text evidence="1">The sequence shown here is derived from an EMBL/GenBank/DDBJ whole genome shotgun (WGS) entry which is preliminary data.</text>
</comment>
<gene>
    <name evidence="1" type="ORF">RPERSI_LOCUS15544</name>
</gene>
<keyword evidence="2" id="KW-1185">Reference proteome</keyword>
<accession>A0ACA9QSN2</accession>
<reference evidence="1" key="1">
    <citation type="submission" date="2021-06" db="EMBL/GenBank/DDBJ databases">
        <authorList>
            <person name="Kallberg Y."/>
            <person name="Tangrot J."/>
            <person name="Rosling A."/>
        </authorList>
    </citation>
    <scope>NUCLEOTIDE SEQUENCE</scope>
    <source>
        <strain evidence="1">MA461A</strain>
    </source>
</reference>
<evidence type="ECO:0000313" key="2">
    <source>
        <dbReference type="Proteomes" id="UP000789920"/>
    </source>
</evidence>
<proteinExistence type="predicted"/>
<sequence length="102" mass="11897">LDTPSPEESELKTLKIRIYPTLSEDAILCRWMDRLKQTAYYVERNPNVQWLLDTPRETRSYAIRQYKFAYKTQLVKENASQHIITSQPVPGVKIPSSSPEID</sequence>
<organism evidence="1 2">
    <name type="scientific">Racocetra persica</name>
    <dbReference type="NCBI Taxonomy" id="160502"/>
    <lineage>
        <taxon>Eukaryota</taxon>
        <taxon>Fungi</taxon>
        <taxon>Fungi incertae sedis</taxon>
        <taxon>Mucoromycota</taxon>
        <taxon>Glomeromycotina</taxon>
        <taxon>Glomeromycetes</taxon>
        <taxon>Diversisporales</taxon>
        <taxon>Gigasporaceae</taxon>
        <taxon>Racocetra</taxon>
    </lineage>
</organism>
<feature type="non-terminal residue" evidence="1">
    <location>
        <position position="1"/>
    </location>
</feature>
<feature type="non-terminal residue" evidence="1">
    <location>
        <position position="102"/>
    </location>
</feature>
<dbReference type="EMBL" id="CAJVQC010037419">
    <property type="protein sequence ID" value="CAG8763789.1"/>
    <property type="molecule type" value="Genomic_DNA"/>
</dbReference>
<name>A0ACA9QSN2_9GLOM</name>